<sequence>MEAYCLIPSNPCKAILCYKFKSPSLVSTFQLSVSFYSTYVKSFCAIHLHAISGVDMANFRSILFNLCKAILCYKFKSPSLVLTWQISVPFSSTCAKSFCSINLLATFESSIFDADLANFRFDAK</sequence>
<proteinExistence type="predicted"/>
<accession>A0AAV4UV23</accession>
<evidence type="ECO:0000313" key="2">
    <source>
        <dbReference type="Proteomes" id="UP001054837"/>
    </source>
</evidence>
<name>A0AAV4UV23_9ARAC</name>
<reference evidence="1 2" key="1">
    <citation type="submission" date="2021-06" db="EMBL/GenBank/DDBJ databases">
        <title>Caerostris darwini draft genome.</title>
        <authorList>
            <person name="Kono N."/>
            <person name="Arakawa K."/>
        </authorList>
    </citation>
    <scope>NUCLEOTIDE SEQUENCE [LARGE SCALE GENOMIC DNA]</scope>
</reference>
<dbReference type="Proteomes" id="UP001054837">
    <property type="component" value="Unassembled WGS sequence"/>
</dbReference>
<organism evidence="1 2">
    <name type="scientific">Caerostris darwini</name>
    <dbReference type="NCBI Taxonomy" id="1538125"/>
    <lineage>
        <taxon>Eukaryota</taxon>
        <taxon>Metazoa</taxon>
        <taxon>Ecdysozoa</taxon>
        <taxon>Arthropoda</taxon>
        <taxon>Chelicerata</taxon>
        <taxon>Arachnida</taxon>
        <taxon>Araneae</taxon>
        <taxon>Araneomorphae</taxon>
        <taxon>Entelegynae</taxon>
        <taxon>Araneoidea</taxon>
        <taxon>Araneidae</taxon>
        <taxon>Caerostris</taxon>
    </lineage>
</organism>
<comment type="caution">
    <text evidence="1">The sequence shown here is derived from an EMBL/GenBank/DDBJ whole genome shotgun (WGS) entry which is preliminary data.</text>
</comment>
<keyword evidence="2" id="KW-1185">Reference proteome</keyword>
<dbReference type="EMBL" id="BPLQ01011964">
    <property type="protein sequence ID" value="GIY61677.1"/>
    <property type="molecule type" value="Genomic_DNA"/>
</dbReference>
<gene>
    <name evidence="1" type="ORF">CDAR_127601</name>
</gene>
<protein>
    <submittedName>
        <fullName evidence="1">Uncharacterized protein</fullName>
    </submittedName>
</protein>
<dbReference type="AlphaFoldDB" id="A0AAV4UV23"/>
<evidence type="ECO:0000313" key="1">
    <source>
        <dbReference type="EMBL" id="GIY61677.1"/>
    </source>
</evidence>